<comment type="similarity">
    <text evidence="2">Belongs to the TMEM192 family.</text>
</comment>
<keyword evidence="5 7" id="KW-1133">Transmembrane helix</keyword>
<keyword evidence="4 7" id="KW-0812">Transmembrane</keyword>
<comment type="subcellular location">
    <subcellularLocation>
        <location evidence="1">Membrane</location>
        <topology evidence="1">Multi-pass membrane protein</topology>
    </subcellularLocation>
</comment>
<evidence type="ECO:0000256" key="1">
    <source>
        <dbReference type="ARBA" id="ARBA00004141"/>
    </source>
</evidence>
<evidence type="ECO:0000256" key="6">
    <source>
        <dbReference type="ARBA" id="ARBA00023136"/>
    </source>
</evidence>
<proteinExistence type="inferred from homology"/>
<sequence length="279" mass="31918">MVSLANNAGHSGGYFGFSDDRPTINSMGSDDELIVDHIELVSGHEMVHKPMRTTWAIWLAKILYVLLGVSAYVVPIVCSNCTCGEDPISLTLYIHGGMWFILLLLDRFLHQRHDKSRLQGYLEFYRKTRNIRRLPFMINSCANAIMVVMIKVLDSHCNPDTGRCLFLNKTRYIQILVSIECAVALVVLFVYFAWTVKFNSKKALPDVHQEELMTSFVNTATDLGYRNGNEIDQVMEKQADMIRYLRQHSENLARRNLSLTEEVNRLKGVRRDGSINGHF</sequence>
<feature type="transmembrane region" description="Helical" evidence="7">
    <location>
        <begin position="55"/>
        <end position="76"/>
    </location>
</feature>
<dbReference type="InterPro" id="IPR029399">
    <property type="entry name" value="TMEM192"/>
</dbReference>
<keyword evidence="8" id="KW-1185">Reference proteome</keyword>
<name>A0ABM1ACR6_APLCA</name>
<dbReference type="RefSeq" id="XP_012945203.1">
    <property type="nucleotide sequence ID" value="XM_013089749.2"/>
</dbReference>
<evidence type="ECO:0000256" key="7">
    <source>
        <dbReference type="SAM" id="Phobius"/>
    </source>
</evidence>
<evidence type="ECO:0000256" key="4">
    <source>
        <dbReference type="ARBA" id="ARBA00022692"/>
    </source>
</evidence>
<feature type="transmembrane region" description="Helical" evidence="7">
    <location>
        <begin position="173"/>
        <end position="194"/>
    </location>
</feature>
<dbReference type="PANTHER" id="PTHR31592:SF1">
    <property type="entry name" value="TRANSMEMBRANE PROTEIN 192"/>
    <property type="match status" value="1"/>
</dbReference>
<evidence type="ECO:0000256" key="3">
    <source>
        <dbReference type="ARBA" id="ARBA00014635"/>
    </source>
</evidence>
<feature type="transmembrane region" description="Helical" evidence="7">
    <location>
        <begin position="88"/>
        <end position="109"/>
    </location>
</feature>
<dbReference type="Pfam" id="PF14802">
    <property type="entry name" value="TMEM192"/>
    <property type="match status" value="1"/>
</dbReference>
<feature type="transmembrane region" description="Helical" evidence="7">
    <location>
        <begin position="134"/>
        <end position="153"/>
    </location>
</feature>
<evidence type="ECO:0000313" key="8">
    <source>
        <dbReference type="Proteomes" id="UP000694888"/>
    </source>
</evidence>
<reference evidence="9" key="1">
    <citation type="submission" date="2025-08" db="UniProtKB">
        <authorList>
            <consortium name="RefSeq"/>
        </authorList>
    </citation>
    <scope>IDENTIFICATION</scope>
</reference>
<dbReference type="Proteomes" id="UP000694888">
    <property type="component" value="Unplaced"/>
</dbReference>
<dbReference type="GeneID" id="101858226"/>
<accession>A0ABM1ACR6</accession>
<keyword evidence="6 7" id="KW-0472">Membrane</keyword>
<evidence type="ECO:0000256" key="5">
    <source>
        <dbReference type="ARBA" id="ARBA00022989"/>
    </source>
</evidence>
<protein>
    <recommendedName>
        <fullName evidence="3">Transmembrane protein 192</fullName>
    </recommendedName>
</protein>
<evidence type="ECO:0000256" key="2">
    <source>
        <dbReference type="ARBA" id="ARBA00006314"/>
    </source>
</evidence>
<evidence type="ECO:0000313" key="9">
    <source>
        <dbReference type="RefSeq" id="XP_012945203.1"/>
    </source>
</evidence>
<organism evidence="8 9">
    <name type="scientific">Aplysia californica</name>
    <name type="common">California sea hare</name>
    <dbReference type="NCBI Taxonomy" id="6500"/>
    <lineage>
        <taxon>Eukaryota</taxon>
        <taxon>Metazoa</taxon>
        <taxon>Spiralia</taxon>
        <taxon>Lophotrochozoa</taxon>
        <taxon>Mollusca</taxon>
        <taxon>Gastropoda</taxon>
        <taxon>Heterobranchia</taxon>
        <taxon>Euthyneura</taxon>
        <taxon>Tectipleura</taxon>
        <taxon>Aplysiida</taxon>
        <taxon>Aplysioidea</taxon>
        <taxon>Aplysiidae</taxon>
        <taxon>Aplysia</taxon>
    </lineage>
</organism>
<gene>
    <name evidence="9" type="primary">LOC101858226</name>
</gene>
<dbReference type="PANTHER" id="PTHR31592">
    <property type="entry name" value="TRANSMEMBRANE PROTEIN 192"/>
    <property type="match status" value="1"/>
</dbReference>